<dbReference type="PANTHER" id="PTHR32309:SF13">
    <property type="entry name" value="FERRIC ENTEROBACTIN TRANSPORT PROTEIN FEPE"/>
    <property type="match status" value="1"/>
</dbReference>
<dbReference type="PANTHER" id="PTHR32309">
    <property type="entry name" value="TYROSINE-PROTEIN KINASE"/>
    <property type="match status" value="1"/>
</dbReference>
<reference evidence="3 4" key="1">
    <citation type="submission" date="2020-08" db="EMBL/GenBank/DDBJ databases">
        <title>Aquariorum lacteus gen. nov., sp. nov., a new member of the family Comamonadaceae, isolated from freshwater aquarium.</title>
        <authorList>
            <person name="Chun S.-J."/>
        </authorList>
    </citation>
    <scope>NUCLEOTIDE SEQUENCE [LARGE SCALE GENOMIC DNA]</scope>
    <source>
        <strain evidence="3 4">SJAQ100</strain>
    </source>
</reference>
<sequence length="369" mass="41487">MKPLKLPTPRRLQLMLLALPMLLALLYYSVFAADRYVSESVITVRQASQTASHVPGAALLLAGITPPSREDTLYLMRYVHSLDLLRVLDAKLKLREHLASPRLDPFYRLWDGSTQETFLRAYRNRVEVGIDDLSGLLTLRVQGFDPDYAQALNAAILEHSERFVNAFSQRMAREQMAFAETELARASEQLQAAQARLLDYQTRNRVLDPAAQAQASGVLTTELQAQLTRLEAELKDALGYLNEDAHPVKALRNRIAALRAQLDVERLRGTAPAGAEGKRLNAQAMQFHELQARVLFAQDAYKLALTAVENARIDASRKLKSVVVIDNPSRPEDAYYPRRIYSLLTILLVCTLLYVTARLVVATIRDHQD</sequence>
<evidence type="ECO:0000256" key="1">
    <source>
        <dbReference type="SAM" id="Coils"/>
    </source>
</evidence>
<feature type="transmembrane region" description="Helical" evidence="2">
    <location>
        <begin position="340"/>
        <end position="361"/>
    </location>
</feature>
<gene>
    <name evidence="3" type="ORF">H4F90_00960</name>
</gene>
<evidence type="ECO:0000313" key="4">
    <source>
        <dbReference type="Proteomes" id="UP000586093"/>
    </source>
</evidence>
<dbReference type="GO" id="GO:0005886">
    <property type="term" value="C:plasma membrane"/>
    <property type="evidence" value="ECO:0007669"/>
    <property type="project" value="TreeGrafter"/>
</dbReference>
<evidence type="ECO:0000256" key="2">
    <source>
        <dbReference type="SAM" id="Phobius"/>
    </source>
</evidence>
<protein>
    <submittedName>
        <fullName evidence="3">Capsular biosynthesis protein</fullName>
    </submittedName>
</protein>
<comment type="caution">
    <text evidence="3">The sequence shown here is derived from an EMBL/GenBank/DDBJ whole genome shotgun (WGS) entry which is preliminary data.</text>
</comment>
<keyword evidence="2" id="KW-0812">Transmembrane</keyword>
<keyword evidence="1" id="KW-0175">Coiled coil</keyword>
<name>A0A839HMF2_9BURK</name>
<dbReference type="Proteomes" id="UP000586093">
    <property type="component" value="Unassembled WGS sequence"/>
</dbReference>
<keyword evidence="2" id="KW-1133">Transmembrane helix</keyword>
<dbReference type="RefSeq" id="WP_182660597.1">
    <property type="nucleotide sequence ID" value="NZ_JACIVI010000001.1"/>
</dbReference>
<keyword evidence="4" id="KW-1185">Reference proteome</keyword>
<evidence type="ECO:0000313" key="3">
    <source>
        <dbReference type="EMBL" id="MBB1160550.1"/>
    </source>
</evidence>
<keyword evidence="2" id="KW-0472">Membrane</keyword>
<dbReference type="InterPro" id="IPR050445">
    <property type="entry name" value="Bact_polysacc_biosynth/exp"/>
</dbReference>
<feature type="coiled-coil region" evidence="1">
    <location>
        <begin position="169"/>
        <end position="203"/>
    </location>
</feature>
<dbReference type="AlphaFoldDB" id="A0A839HMF2"/>
<accession>A0A839HMF2</accession>
<proteinExistence type="predicted"/>
<organism evidence="3 4">
    <name type="scientific">Aquariibacter albus</name>
    <dbReference type="NCBI Taxonomy" id="2759899"/>
    <lineage>
        <taxon>Bacteria</taxon>
        <taxon>Pseudomonadati</taxon>
        <taxon>Pseudomonadota</taxon>
        <taxon>Betaproteobacteria</taxon>
        <taxon>Burkholderiales</taxon>
        <taxon>Sphaerotilaceae</taxon>
        <taxon>Aquariibacter</taxon>
    </lineage>
</organism>
<dbReference type="EMBL" id="JACIVI010000001">
    <property type="protein sequence ID" value="MBB1160550.1"/>
    <property type="molecule type" value="Genomic_DNA"/>
</dbReference>
<dbReference type="GO" id="GO:0004713">
    <property type="term" value="F:protein tyrosine kinase activity"/>
    <property type="evidence" value="ECO:0007669"/>
    <property type="project" value="TreeGrafter"/>
</dbReference>